<dbReference type="Proteomes" id="UP000472271">
    <property type="component" value="Chromosome 16"/>
</dbReference>
<evidence type="ECO:0000313" key="2">
    <source>
        <dbReference type="Proteomes" id="UP000472271"/>
    </source>
</evidence>
<dbReference type="InParanoid" id="A0A673CEI1"/>
<keyword evidence="2" id="KW-1185">Reference proteome</keyword>
<reference evidence="1" key="3">
    <citation type="submission" date="2025-09" db="UniProtKB">
        <authorList>
            <consortium name="Ensembl"/>
        </authorList>
    </citation>
    <scope>IDENTIFICATION</scope>
</reference>
<reference evidence="1" key="2">
    <citation type="submission" date="2025-08" db="UniProtKB">
        <authorList>
            <consortium name="Ensembl"/>
        </authorList>
    </citation>
    <scope>IDENTIFICATION</scope>
</reference>
<organism evidence="1 2">
    <name type="scientific">Sphaeramia orbicularis</name>
    <name type="common">orbiculate cardinalfish</name>
    <dbReference type="NCBI Taxonomy" id="375764"/>
    <lineage>
        <taxon>Eukaryota</taxon>
        <taxon>Metazoa</taxon>
        <taxon>Chordata</taxon>
        <taxon>Craniata</taxon>
        <taxon>Vertebrata</taxon>
        <taxon>Euteleostomi</taxon>
        <taxon>Actinopterygii</taxon>
        <taxon>Neopterygii</taxon>
        <taxon>Teleostei</taxon>
        <taxon>Neoteleostei</taxon>
        <taxon>Acanthomorphata</taxon>
        <taxon>Gobiaria</taxon>
        <taxon>Kurtiformes</taxon>
        <taxon>Apogonoidei</taxon>
        <taxon>Apogonidae</taxon>
        <taxon>Apogoninae</taxon>
        <taxon>Sphaeramia</taxon>
    </lineage>
</organism>
<name>A0A673CEI1_9TELE</name>
<reference evidence="1" key="1">
    <citation type="submission" date="2019-06" db="EMBL/GenBank/DDBJ databases">
        <authorList>
            <consortium name="Wellcome Sanger Institute Data Sharing"/>
        </authorList>
    </citation>
    <scope>NUCLEOTIDE SEQUENCE [LARGE SCALE GENOMIC DNA]</scope>
</reference>
<protein>
    <submittedName>
        <fullName evidence="1">Uncharacterized protein</fullName>
    </submittedName>
</protein>
<proteinExistence type="predicted"/>
<sequence length="150" mass="16947">MLQGKSTDGSGSRFTPLVVLELVSDTKEEAIAWLLGRIRDRQQDGGWIRRPLPISHEKDNPNIFLVGASWQRLLSGAEDLGLFKEFNDGSMRAFTCANKHNFKDFNENSTDIVTTNQQLFYLLDTLRAKDETHIPGYTQAKLYPGKSISE</sequence>
<evidence type="ECO:0000313" key="1">
    <source>
        <dbReference type="Ensembl" id="ENSSORP00005050508.1"/>
    </source>
</evidence>
<dbReference type="AlphaFoldDB" id="A0A673CEI1"/>
<accession>A0A673CEI1</accession>
<dbReference type="Ensembl" id="ENSSORT00005051720.1">
    <property type="protein sequence ID" value="ENSSORP00005050508.1"/>
    <property type="gene ID" value="ENSSORG00005022886.1"/>
</dbReference>